<evidence type="ECO:0000313" key="2">
    <source>
        <dbReference type="Proteomes" id="UP000245838"/>
    </source>
</evidence>
<reference evidence="1 2" key="1">
    <citation type="submission" date="2015-05" db="EMBL/GenBank/DDBJ databases">
        <authorList>
            <person name="Goodhead I."/>
        </authorList>
    </citation>
    <scope>NUCLEOTIDE SEQUENCE [LARGE SCALE GENOMIC DNA]</scope>
    <source>
        <strain evidence="2">morsitans</strain>
    </source>
</reference>
<protein>
    <submittedName>
        <fullName evidence="1">Uncharacterized protein</fullName>
    </submittedName>
</protein>
<name>A0A193QJ47_SODGM</name>
<accession>A0A193QJ47</accession>
<sequence length="39" mass="4260">MSIISILGGDSMCLTNITANIKFDIAELKYENRSTVSLP</sequence>
<gene>
    <name evidence="1" type="ORF">SGGMMB4_02772</name>
</gene>
<dbReference type="AlphaFoldDB" id="A0A193QJ47"/>
<dbReference type="EMBL" id="LN854557">
    <property type="protein sequence ID" value="CRL45209.1"/>
    <property type="molecule type" value="Genomic_DNA"/>
</dbReference>
<proteinExistence type="predicted"/>
<dbReference type="Proteomes" id="UP000245838">
    <property type="component" value="Chromosome sggmmb4_Chromosome"/>
</dbReference>
<organism evidence="1 2">
    <name type="scientific">Sodalis glossinidius (strain morsitans)</name>
    <dbReference type="NCBI Taxonomy" id="343509"/>
    <lineage>
        <taxon>Bacteria</taxon>
        <taxon>Pseudomonadati</taxon>
        <taxon>Pseudomonadota</taxon>
        <taxon>Gammaproteobacteria</taxon>
        <taxon>Enterobacterales</taxon>
        <taxon>Bruguierivoracaceae</taxon>
        <taxon>Sodalis</taxon>
    </lineage>
</organism>
<evidence type="ECO:0000313" key="1">
    <source>
        <dbReference type="EMBL" id="CRL45209.1"/>
    </source>
</evidence>